<gene>
    <name evidence="1" type="ORF">DSO57_1001633</name>
</gene>
<dbReference type="Proteomes" id="UP001165960">
    <property type="component" value="Unassembled WGS sequence"/>
</dbReference>
<reference evidence="1" key="1">
    <citation type="submission" date="2022-04" db="EMBL/GenBank/DDBJ databases">
        <title>Genome of the entomopathogenic fungus Entomophthora muscae.</title>
        <authorList>
            <person name="Elya C."/>
            <person name="Lovett B.R."/>
            <person name="Lee E."/>
            <person name="Macias A.M."/>
            <person name="Hajek A.E."/>
            <person name="De Bivort B.L."/>
            <person name="Kasson M.T."/>
            <person name="De Fine Licht H.H."/>
            <person name="Stajich J.E."/>
        </authorList>
    </citation>
    <scope>NUCLEOTIDE SEQUENCE</scope>
    <source>
        <strain evidence="1">Berkeley</strain>
    </source>
</reference>
<comment type="caution">
    <text evidence="1">The sequence shown here is derived from an EMBL/GenBank/DDBJ whole genome shotgun (WGS) entry which is preliminary data.</text>
</comment>
<name>A0ACC2S022_9FUNG</name>
<dbReference type="EMBL" id="QTSX02006393">
    <property type="protein sequence ID" value="KAJ9055654.1"/>
    <property type="molecule type" value="Genomic_DNA"/>
</dbReference>
<evidence type="ECO:0000313" key="2">
    <source>
        <dbReference type="Proteomes" id="UP001165960"/>
    </source>
</evidence>
<protein>
    <submittedName>
        <fullName evidence="1">Uncharacterized protein</fullName>
    </submittedName>
</protein>
<organism evidence="1 2">
    <name type="scientific">Entomophthora muscae</name>
    <dbReference type="NCBI Taxonomy" id="34485"/>
    <lineage>
        <taxon>Eukaryota</taxon>
        <taxon>Fungi</taxon>
        <taxon>Fungi incertae sedis</taxon>
        <taxon>Zoopagomycota</taxon>
        <taxon>Entomophthoromycotina</taxon>
        <taxon>Entomophthoromycetes</taxon>
        <taxon>Entomophthorales</taxon>
        <taxon>Entomophthoraceae</taxon>
        <taxon>Entomophthora</taxon>
    </lineage>
</organism>
<sequence length="128" mass="14722">MLQQLLFLIIETVNLWNELILVVLFGAMDKDVIVKEFFHLHCINLEPYSIAAEDWNRCISLNVWVVVLQSVLSCNHILAKTTHDEPRELNFNAPHYHQEDLGLMSACHSPGVICMYGLEKSGYRLNLI</sequence>
<proteinExistence type="predicted"/>
<keyword evidence="2" id="KW-1185">Reference proteome</keyword>
<accession>A0ACC2S022</accession>
<evidence type="ECO:0000313" key="1">
    <source>
        <dbReference type="EMBL" id="KAJ9055654.1"/>
    </source>
</evidence>